<protein>
    <recommendedName>
        <fullName evidence="5">Protein FAM227B</fullName>
    </recommendedName>
</protein>
<evidence type="ECO:0000256" key="2">
    <source>
        <dbReference type="SAM" id="MobiDB-lite"/>
    </source>
</evidence>
<accession>A0AAN9GQW6</accession>
<dbReference type="EMBL" id="JBAMIC010000001">
    <property type="protein sequence ID" value="KAK7116806.1"/>
    <property type="molecule type" value="Genomic_DNA"/>
</dbReference>
<evidence type="ECO:0000313" key="3">
    <source>
        <dbReference type="EMBL" id="KAK7116806.1"/>
    </source>
</evidence>
<feature type="region of interest" description="Disordered" evidence="2">
    <location>
        <begin position="1"/>
        <end position="23"/>
    </location>
</feature>
<evidence type="ECO:0000256" key="1">
    <source>
        <dbReference type="ARBA" id="ARBA00008666"/>
    </source>
</evidence>
<dbReference type="AlphaFoldDB" id="A0AAN9GQW6"/>
<gene>
    <name evidence="3" type="ORF">V1264_002421</name>
</gene>
<name>A0AAN9GQW6_9CAEN</name>
<dbReference type="Pfam" id="PF14922">
    <property type="entry name" value="FWWh"/>
    <property type="match status" value="1"/>
</dbReference>
<organism evidence="3 4">
    <name type="scientific">Littorina saxatilis</name>
    <dbReference type="NCBI Taxonomy" id="31220"/>
    <lineage>
        <taxon>Eukaryota</taxon>
        <taxon>Metazoa</taxon>
        <taxon>Spiralia</taxon>
        <taxon>Lophotrochozoa</taxon>
        <taxon>Mollusca</taxon>
        <taxon>Gastropoda</taxon>
        <taxon>Caenogastropoda</taxon>
        <taxon>Littorinimorpha</taxon>
        <taxon>Littorinoidea</taxon>
        <taxon>Littorinidae</taxon>
        <taxon>Littorina</taxon>
    </lineage>
</organism>
<evidence type="ECO:0008006" key="5">
    <source>
        <dbReference type="Google" id="ProtNLM"/>
    </source>
</evidence>
<dbReference type="InterPro" id="IPR029417">
    <property type="entry name" value="FAM227"/>
</dbReference>
<keyword evidence="4" id="KW-1185">Reference proteome</keyword>
<proteinExistence type="inferred from homology"/>
<reference evidence="3 4" key="1">
    <citation type="submission" date="2024-02" db="EMBL/GenBank/DDBJ databases">
        <title>Chromosome-scale genome assembly of the rough periwinkle Littorina saxatilis.</title>
        <authorList>
            <person name="De Jode A."/>
            <person name="Faria R."/>
            <person name="Formenti G."/>
            <person name="Sims Y."/>
            <person name="Smith T.P."/>
            <person name="Tracey A."/>
            <person name="Wood J.M.D."/>
            <person name="Zagrodzka Z.B."/>
            <person name="Johannesson K."/>
            <person name="Butlin R.K."/>
            <person name="Leder E.H."/>
        </authorList>
    </citation>
    <scope>NUCLEOTIDE SEQUENCE [LARGE SCALE GENOMIC DNA]</scope>
    <source>
        <strain evidence="3">Snail1</strain>
        <tissue evidence="3">Muscle</tissue>
    </source>
</reference>
<comment type="caution">
    <text evidence="3">The sequence shown here is derived from an EMBL/GenBank/DDBJ whole genome shotgun (WGS) entry which is preliminary data.</text>
</comment>
<dbReference type="PANTHER" id="PTHR33560:SF2">
    <property type="entry name" value="PROTEIN FAM227B"/>
    <property type="match status" value="1"/>
</dbReference>
<feature type="region of interest" description="Disordered" evidence="2">
    <location>
        <begin position="402"/>
        <end position="421"/>
    </location>
</feature>
<comment type="similarity">
    <text evidence="1">Belongs to the FAM227 family.</text>
</comment>
<evidence type="ECO:0000313" key="4">
    <source>
        <dbReference type="Proteomes" id="UP001374579"/>
    </source>
</evidence>
<dbReference type="Proteomes" id="UP001374579">
    <property type="component" value="Unassembled WGS sequence"/>
</dbReference>
<dbReference type="PANTHER" id="PTHR33560">
    <property type="entry name" value="PROTEIN FAM227B"/>
    <property type="match status" value="1"/>
</dbReference>
<sequence length="478" mass="53847">MLMGKVDGGDSQGTTPSQADHKLPTTLEQFLEAEKLTDWPYPIALEGPFDINAEGLLLGTQDDIADILRESAPLGLGLLDDLEDRLAKVEEKLNSYAVHIITDDKRPSRLVERLFHSPTRSFITDASTSDVVKSHHSSRGHKSVDFADAMMETKKRSMDYCMFPGFRHGELVELPAQLEAPPLLHKITNIQNFNPGFRKFWKKLFLSEASAAVMQDTFWWIFLSQFNKERGFEEEKNQLFDRIADSYVALFASINADVKDKFLTVYPECLAQALYSAYVTAFPESRWRFDDQFKQYLINLTNEWIKGLKPVPGTWRHWDTASLEADGTGAANEANAATKKMMEAAALNKKMDVSLDMDSFHKMVARLGEEVVTPQLESREVSKLTTTGAGLTSLSRLGNAAAAGAPKKAAKESHQIGPGPEYERVKFNTQGRSPLISHYLHMRQLRDYRQPGKKVRRTEIAKLPYPFQLCLSSFFTAL</sequence>